<dbReference type="Pfam" id="PF03055">
    <property type="entry name" value="RPE65"/>
    <property type="match status" value="1"/>
</dbReference>
<evidence type="ECO:0000256" key="3">
    <source>
        <dbReference type="ARBA" id="ARBA00023002"/>
    </source>
</evidence>
<sequence>MSRFLAGPFAPVDEEVTAFDLPVTGRVPGELAGRYLRIGPNALGVEDPAAHHWMSGPGMVHGVRIRDGRAEWYRNRWVRSEQVRGLLGEPSGGAACEIGIDFACNTHVIGHGGRTLALMEDWACPQELTAELDTVGPYALGGVRPGFTMGAHTKLDPLTGELHGLAYLSGRRTARHLVVDGAGRLVHEAEIPLDGNPMMHDFALTERWVVVYDSPVVFSPEAMSTGARTPYTRDPRRPSRVGVLPRAGGGVRWFEAPDAFVSHTLNAYDDGERVVLELVTLPADFDIAAMRMSRYGTLDRWTVDLSAGTVCEQRLDDRPQEFPRIADTVVSRPHRYGYTAATAAMYQAYVPAGDGPLPDEAFVNALIKHDTVRGTSEVHTFERDAAAGEAVFVPAAGGRAEDDGYVMGYVHDPRRGAADLVILAAQDFTAEPIARIHLPRRVPLGLHGSWLPDR</sequence>
<dbReference type="PANTHER" id="PTHR10543:SF89">
    <property type="entry name" value="CAROTENOID 9,10(9',10')-CLEAVAGE DIOXYGENASE 1"/>
    <property type="match status" value="1"/>
</dbReference>
<proteinExistence type="inferred from homology"/>
<dbReference type="InterPro" id="IPR004294">
    <property type="entry name" value="Carotenoid_Oase"/>
</dbReference>
<dbReference type="EC" id="1.13.11.-" evidence="5"/>
<keyword evidence="5" id="KW-0223">Dioxygenase</keyword>
<evidence type="ECO:0000256" key="1">
    <source>
        <dbReference type="ARBA" id="ARBA00006787"/>
    </source>
</evidence>
<dbReference type="EMBL" id="JBIVPC010000015">
    <property type="protein sequence ID" value="MFJ6039694.1"/>
    <property type="molecule type" value="Genomic_DNA"/>
</dbReference>
<protein>
    <recommendedName>
        <fullName evidence="5">Dioxygenase</fullName>
        <ecNumber evidence="5">1.13.11.-</ecNumber>
    </recommendedName>
</protein>
<gene>
    <name evidence="6" type="ORF">ACIQFM_25975</name>
</gene>
<comment type="cofactor">
    <cofactor evidence="5">
        <name>Fe(2+)</name>
        <dbReference type="ChEBI" id="CHEBI:29033"/>
    </cofactor>
    <text evidence="5">Binds 1 Fe(2+) ion per subunit.</text>
</comment>
<keyword evidence="2 5" id="KW-0479">Metal-binding</keyword>
<dbReference type="Proteomes" id="UP001617907">
    <property type="component" value="Unassembled WGS sequence"/>
</dbReference>
<keyword evidence="4 5" id="KW-0408">Iron</keyword>
<evidence type="ECO:0000256" key="4">
    <source>
        <dbReference type="ARBA" id="ARBA00023004"/>
    </source>
</evidence>
<reference evidence="6 7" key="1">
    <citation type="submission" date="2024-10" db="EMBL/GenBank/DDBJ databases">
        <title>The Natural Products Discovery Center: Release of the First 8490 Sequenced Strains for Exploring Actinobacteria Biosynthetic Diversity.</title>
        <authorList>
            <person name="Kalkreuter E."/>
            <person name="Kautsar S.A."/>
            <person name="Yang D."/>
            <person name="Bader C.D."/>
            <person name="Teijaro C.N."/>
            <person name="Fluegel L."/>
            <person name="Davis C.M."/>
            <person name="Simpson J.R."/>
            <person name="Lauterbach L."/>
            <person name="Steele A.D."/>
            <person name="Gui C."/>
            <person name="Meng S."/>
            <person name="Li G."/>
            <person name="Viehrig K."/>
            <person name="Ye F."/>
            <person name="Su P."/>
            <person name="Kiefer A.F."/>
            <person name="Nichols A."/>
            <person name="Cepeda A.J."/>
            <person name="Yan W."/>
            <person name="Fan B."/>
            <person name="Jiang Y."/>
            <person name="Adhikari A."/>
            <person name="Zheng C.-J."/>
            <person name="Schuster L."/>
            <person name="Cowan T.M."/>
            <person name="Smanski M.J."/>
            <person name="Chevrette M.G."/>
            <person name="De Carvalho L.P.S."/>
            <person name="Shen B."/>
        </authorList>
    </citation>
    <scope>NUCLEOTIDE SEQUENCE [LARGE SCALE GENOMIC DNA]</scope>
    <source>
        <strain evidence="6 7">NPDC093086</strain>
    </source>
</reference>
<evidence type="ECO:0000313" key="6">
    <source>
        <dbReference type="EMBL" id="MFJ6039694.1"/>
    </source>
</evidence>
<evidence type="ECO:0000256" key="5">
    <source>
        <dbReference type="RuleBase" id="RU364048"/>
    </source>
</evidence>
<keyword evidence="3 5" id="KW-0560">Oxidoreductase</keyword>
<organism evidence="6 7">
    <name type="scientific">Streptomyces ardesiacus</name>
    <dbReference type="NCBI Taxonomy" id="285564"/>
    <lineage>
        <taxon>Bacteria</taxon>
        <taxon>Bacillati</taxon>
        <taxon>Actinomycetota</taxon>
        <taxon>Actinomycetes</taxon>
        <taxon>Kitasatosporales</taxon>
        <taxon>Streptomycetaceae</taxon>
        <taxon>Streptomyces</taxon>
    </lineage>
</organism>
<evidence type="ECO:0000256" key="2">
    <source>
        <dbReference type="ARBA" id="ARBA00022723"/>
    </source>
</evidence>
<evidence type="ECO:0000313" key="7">
    <source>
        <dbReference type="Proteomes" id="UP001617907"/>
    </source>
</evidence>
<accession>A0ABW8HH61</accession>
<name>A0ABW8HH61_9ACTN</name>
<comment type="similarity">
    <text evidence="1 5">Belongs to the carotenoid oxygenase family.</text>
</comment>
<dbReference type="RefSeq" id="WP_164366337.1">
    <property type="nucleotide sequence ID" value="NZ_JAJSZE010000040.1"/>
</dbReference>
<keyword evidence="7" id="KW-1185">Reference proteome</keyword>
<dbReference type="PANTHER" id="PTHR10543">
    <property type="entry name" value="BETA-CAROTENE DIOXYGENASE"/>
    <property type="match status" value="1"/>
</dbReference>
<comment type="caution">
    <text evidence="6">The sequence shown here is derived from an EMBL/GenBank/DDBJ whole genome shotgun (WGS) entry which is preliminary data.</text>
</comment>